<dbReference type="GO" id="GO:0046983">
    <property type="term" value="F:protein dimerization activity"/>
    <property type="evidence" value="ECO:0007669"/>
    <property type="project" value="InterPro"/>
</dbReference>
<dbReference type="Pfam" id="PF05699">
    <property type="entry name" value="Dimer_Tnp_hAT"/>
    <property type="match status" value="1"/>
</dbReference>
<dbReference type="Proteomes" id="UP001249851">
    <property type="component" value="Unassembled WGS sequence"/>
</dbReference>
<feature type="domain" description="PiggyBac transposable element-derived protein" evidence="2">
    <location>
        <begin position="48"/>
        <end position="224"/>
    </location>
</feature>
<feature type="domain" description="HAT C-terminal dimerisation" evidence="1">
    <location>
        <begin position="385"/>
        <end position="450"/>
    </location>
</feature>
<sequence length="476" mass="54925">MLLPTHYCRLRNQEEEEETWNVDENPIRVLPFTEPTGSTSGVAEDGTAIDLFYLMFSEDLIEHIVTETNRYAHECIAAKPDPERFDTTLEEIKAFLGLHVLFGIKQLPAIRLYWSNDPLIGVLAVQKVMSRNRFDKLSKYFHLNNNANRLPHEDVNYVKLFKVRALLDRVVERCQTELRPERDLTVDEAMIKFKGRLGMKQYMPTKPIKQGINVWECAEASSGFGAIFNVKLAEDLLKDGIYSCGTTRANRKDFPKEFVATNREVKALRQGESIFRRKNNLVATAWKDKKIVHFLSTQSNPVGNDTENRKQRDGTVIRVRSAPVVKCYNQSMGGVDLHDQLHGHYAIGTKSRKWWRDLFWFCVDAKVEWSLLNDVVKEQHYPTENLSTLWSCTFKFRADTFPNLLKLAQLALILPLQTADVEGGFTAQNLTKTAHRNRMEAETLHNLMTISVEGIKKEILFLHLRRVYLMSFQRTA</sequence>
<evidence type="ECO:0000259" key="2">
    <source>
        <dbReference type="Pfam" id="PF13843"/>
    </source>
</evidence>
<evidence type="ECO:0000313" key="4">
    <source>
        <dbReference type="Proteomes" id="UP001249851"/>
    </source>
</evidence>
<dbReference type="AlphaFoldDB" id="A0AAD9PV94"/>
<dbReference type="InterPro" id="IPR008906">
    <property type="entry name" value="HATC_C_dom"/>
</dbReference>
<dbReference type="EMBL" id="JARQWQ010000120">
    <property type="protein sequence ID" value="KAK2549787.1"/>
    <property type="molecule type" value="Genomic_DNA"/>
</dbReference>
<dbReference type="InterPro" id="IPR012337">
    <property type="entry name" value="RNaseH-like_sf"/>
</dbReference>
<gene>
    <name evidence="3" type="ORF">P5673_029604</name>
</gene>
<dbReference type="PANTHER" id="PTHR46599:SF2">
    <property type="entry name" value="PIGGYBAC TRANSPOSABLE ELEMENT-DERIVED PROTEIN 4-LIKE"/>
    <property type="match status" value="1"/>
</dbReference>
<accession>A0AAD9PV94</accession>
<proteinExistence type="predicted"/>
<protein>
    <submittedName>
        <fullName evidence="3">PiggyBac transposable element-derived protein 4</fullName>
    </submittedName>
</protein>
<dbReference type="Pfam" id="PF13843">
    <property type="entry name" value="DDE_Tnp_1_7"/>
    <property type="match status" value="2"/>
</dbReference>
<name>A0AAD9PV94_ACRCE</name>
<feature type="domain" description="PiggyBac transposable element-derived protein" evidence="2">
    <location>
        <begin position="229"/>
        <end position="365"/>
    </location>
</feature>
<comment type="caution">
    <text evidence="3">The sequence shown here is derived from an EMBL/GenBank/DDBJ whole genome shotgun (WGS) entry which is preliminary data.</text>
</comment>
<dbReference type="SUPFAM" id="SSF53098">
    <property type="entry name" value="Ribonuclease H-like"/>
    <property type="match status" value="1"/>
</dbReference>
<dbReference type="InterPro" id="IPR029526">
    <property type="entry name" value="PGBD"/>
</dbReference>
<organism evidence="3 4">
    <name type="scientific">Acropora cervicornis</name>
    <name type="common">Staghorn coral</name>
    <dbReference type="NCBI Taxonomy" id="6130"/>
    <lineage>
        <taxon>Eukaryota</taxon>
        <taxon>Metazoa</taxon>
        <taxon>Cnidaria</taxon>
        <taxon>Anthozoa</taxon>
        <taxon>Hexacorallia</taxon>
        <taxon>Scleractinia</taxon>
        <taxon>Astrocoeniina</taxon>
        <taxon>Acroporidae</taxon>
        <taxon>Acropora</taxon>
    </lineage>
</organism>
<evidence type="ECO:0000259" key="1">
    <source>
        <dbReference type="Pfam" id="PF05699"/>
    </source>
</evidence>
<keyword evidence="4" id="KW-1185">Reference proteome</keyword>
<reference evidence="3" key="2">
    <citation type="journal article" date="2023" name="Science">
        <title>Genomic signatures of disease resistance in endangered staghorn corals.</title>
        <authorList>
            <person name="Vollmer S.V."/>
            <person name="Selwyn J.D."/>
            <person name="Despard B.A."/>
            <person name="Roesel C.L."/>
        </authorList>
    </citation>
    <scope>NUCLEOTIDE SEQUENCE</scope>
    <source>
        <strain evidence="3">K2</strain>
    </source>
</reference>
<dbReference type="PANTHER" id="PTHR46599">
    <property type="entry name" value="PIGGYBAC TRANSPOSABLE ELEMENT-DERIVED PROTEIN 4"/>
    <property type="match status" value="1"/>
</dbReference>
<reference evidence="3" key="1">
    <citation type="journal article" date="2023" name="G3 (Bethesda)">
        <title>Whole genome assembly and annotation of the endangered Caribbean coral Acropora cervicornis.</title>
        <authorList>
            <person name="Selwyn J.D."/>
            <person name="Vollmer S.V."/>
        </authorList>
    </citation>
    <scope>NUCLEOTIDE SEQUENCE</scope>
    <source>
        <strain evidence="3">K2</strain>
    </source>
</reference>
<evidence type="ECO:0000313" key="3">
    <source>
        <dbReference type="EMBL" id="KAK2549787.1"/>
    </source>
</evidence>